<keyword evidence="3" id="KW-1185">Reference proteome</keyword>
<proteinExistence type="predicted"/>
<feature type="compositionally biased region" description="Gly residues" evidence="1">
    <location>
        <begin position="145"/>
        <end position="154"/>
    </location>
</feature>
<feature type="compositionally biased region" description="Polar residues" evidence="1">
    <location>
        <begin position="155"/>
        <end position="166"/>
    </location>
</feature>
<reference evidence="3" key="1">
    <citation type="journal article" date="2019" name="Int. J. Syst. Evol. Microbiol.">
        <title>The Global Catalogue of Microorganisms (GCM) 10K type strain sequencing project: providing services to taxonomists for standard genome sequencing and annotation.</title>
        <authorList>
            <consortium name="The Broad Institute Genomics Platform"/>
            <consortium name="The Broad Institute Genome Sequencing Center for Infectious Disease"/>
            <person name="Wu L."/>
            <person name="Ma J."/>
        </authorList>
    </citation>
    <scope>NUCLEOTIDE SEQUENCE [LARGE SCALE GENOMIC DNA]</scope>
    <source>
        <strain evidence="3">JCM 9091</strain>
    </source>
</reference>
<evidence type="ECO:0000313" key="3">
    <source>
        <dbReference type="Proteomes" id="UP001501532"/>
    </source>
</evidence>
<gene>
    <name evidence="2" type="ORF">GCM10010448_31650</name>
</gene>
<dbReference type="Proteomes" id="UP001501532">
    <property type="component" value="Unassembled WGS sequence"/>
</dbReference>
<protein>
    <recommendedName>
        <fullName evidence="4">Transposase</fullName>
    </recommendedName>
</protein>
<sequence length="173" mass="18736">MSATITSRLFREIQTQGYPGRTPQAVRRYLRPLRTGLGSIRSPAPVLKPQQVTNWIMWTPQHLRDDEERQLGEVLSRCPEFTAARSHVHAFARMVCDLGGNSLPAWTDAVHANHVQITRLHLAAGSVGAGPCGQDDRAGQEAGEGCRGGGGGWGLSNSLDSSQQGRWSAGRTP</sequence>
<comment type="caution">
    <text evidence="2">The sequence shown here is derived from an EMBL/GenBank/DDBJ whole genome shotgun (WGS) entry which is preliminary data.</text>
</comment>
<evidence type="ECO:0008006" key="4">
    <source>
        <dbReference type="Google" id="ProtNLM"/>
    </source>
</evidence>
<evidence type="ECO:0000313" key="2">
    <source>
        <dbReference type="EMBL" id="GAA3046420.1"/>
    </source>
</evidence>
<accession>A0ABP6LNA4</accession>
<dbReference type="EMBL" id="BAAAUF010000022">
    <property type="protein sequence ID" value="GAA3046420.1"/>
    <property type="molecule type" value="Genomic_DNA"/>
</dbReference>
<feature type="region of interest" description="Disordered" evidence="1">
    <location>
        <begin position="131"/>
        <end position="173"/>
    </location>
</feature>
<evidence type="ECO:0000256" key="1">
    <source>
        <dbReference type="SAM" id="MobiDB-lite"/>
    </source>
</evidence>
<name>A0ABP6LNA4_9ACTN</name>
<organism evidence="2 3">
    <name type="scientific">Streptomyces glomeratus</name>
    <dbReference type="NCBI Taxonomy" id="284452"/>
    <lineage>
        <taxon>Bacteria</taxon>
        <taxon>Bacillati</taxon>
        <taxon>Actinomycetota</taxon>
        <taxon>Actinomycetes</taxon>
        <taxon>Kitasatosporales</taxon>
        <taxon>Streptomycetaceae</taxon>
        <taxon>Streptomyces</taxon>
    </lineage>
</organism>